<dbReference type="GO" id="GO:0043165">
    <property type="term" value="P:Gram-negative-bacterium-type cell outer membrane assembly"/>
    <property type="evidence" value="ECO:0007669"/>
    <property type="project" value="InterPro"/>
</dbReference>
<organism evidence="2 3">
    <name type="scientific">Mariniphaga anaerophila</name>
    <dbReference type="NCBI Taxonomy" id="1484053"/>
    <lineage>
        <taxon>Bacteria</taxon>
        <taxon>Pseudomonadati</taxon>
        <taxon>Bacteroidota</taxon>
        <taxon>Bacteroidia</taxon>
        <taxon>Marinilabiliales</taxon>
        <taxon>Prolixibacteraceae</taxon>
        <taxon>Mariniphaga</taxon>
    </lineage>
</organism>
<dbReference type="GO" id="GO:0019867">
    <property type="term" value="C:outer membrane"/>
    <property type="evidence" value="ECO:0007669"/>
    <property type="project" value="InterPro"/>
</dbReference>
<reference evidence="2 3" key="1">
    <citation type="submission" date="2016-11" db="EMBL/GenBank/DDBJ databases">
        <authorList>
            <person name="Jaros S."/>
            <person name="Januszkiewicz K."/>
            <person name="Wedrychowicz H."/>
        </authorList>
    </citation>
    <scope>NUCLEOTIDE SEQUENCE [LARGE SCALE GENOMIC DNA]</scope>
    <source>
        <strain evidence="2 3">DSM 26910</strain>
    </source>
</reference>
<feature type="signal peptide" evidence="1">
    <location>
        <begin position="1"/>
        <end position="20"/>
    </location>
</feature>
<evidence type="ECO:0000313" key="2">
    <source>
        <dbReference type="EMBL" id="SHF04591.1"/>
    </source>
</evidence>
<name>A0A1M4YFU1_9BACT</name>
<feature type="chain" id="PRO_5012928674" evidence="1">
    <location>
        <begin position="21"/>
        <end position="170"/>
    </location>
</feature>
<accession>A0A1M4YFU1</accession>
<gene>
    <name evidence="2" type="ORF">SAMN05444274_103339</name>
</gene>
<dbReference type="RefSeq" id="WP_073000437.1">
    <property type="nucleotide sequence ID" value="NZ_FQUM01000003.1"/>
</dbReference>
<dbReference type="InterPro" id="IPR007485">
    <property type="entry name" value="LPS_assembly_LptE"/>
</dbReference>
<dbReference type="AlphaFoldDB" id="A0A1M4YFU1"/>
<protein>
    <submittedName>
        <fullName evidence="2">Lipopolysaccharide-assembly</fullName>
    </submittedName>
</protein>
<dbReference type="EMBL" id="FQUM01000003">
    <property type="protein sequence ID" value="SHF04591.1"/>
    <property type="molecule type" value="Genomic_DNA"/>
</dbReference>
<dbReference type="STRING" id="1484053.SAMN05444274_103339"/>
<dbReference type="Proteomes" id="UP000184164">
    <property type="component" value="Unassembled WGS sequence"/>
</dbReference>
<dbReference type="OrthoDB" id="9790776at2"/>
<evidence type="ECO:0000313" key="3">
    <source>
        <dbReference type="Proteomes" id="UP000184164"/>
    </source>
</evidence>
<keyword evidence="3" id="KW-1185">Reference proteome</keyword>
<proteinExistence type="predicted"/>
<sequence length="170" mass="19161">MQKRLVSFFTIILLAAVVNSCRVSYSFTGANISPAVKTFSVYYFPNRARLINPTLSQSFTESLREKLQRQTPLNELAEDGDLIFEGQITGYDVRPMSIQKEDMAALNRLTISVRVKYTNNIDPDQNIEQTFSAYEDFDATSSLSAVEDGLVPEIITKLTEDIFNATLANW</sequence>
<evidence type="ECO:0000256" key="1">
    <source>
        <dbReference type="SAM" id="SignalP"/>
    </source>
</evidence>
<dbReference type="Pfam" id="PF04390">
    <property type="entry name" value="LptE"/>
    <property type="match status" value="1"/>
</dbReference>
<keyword evidence="1" id="KW-0732">Signal</keyword>